<dbReference type="PANTHER" id="PTHR37534">
    <property type="entry name" value="TRANSCRIPTIONAL ACTIVATOR PROTEIN UGA3"/>
    <property type="match status" value="1"/>
</dbReference>
<dbReference type="GO" id="GO:0000981">
    <property type="term" value="F:DNA-binding transcription factor activity, RNA polymerase II-specific"/>
    <property type="evidence" value="ECO:0007669"/>
    <property type="project" value="InterPro"/>
</dbReference>
<organism evidence="5 6">
    <name type="scientific">Pyronema omphalodes (strain CBS 100304)</name>
    <name type="common">Pyronema confluens</name>
    <dbReference type="NCBI Taxonomy" id="1076935"/>
    <lineage>
        <taxon>Eukaryota</taxon>
        <taxon>Fungi</taxon>
        <taxon>Dikarya</taxon>
        <taxon>Ascomycota</taxon>
        <taxon>Pezizomycotina</taxon>
        <taxon>Pezizomycetes</taxon>
        <taxon>Pezizales</taxon>
        <taxon>Pyronemataceae</taxon>
        <taxon>Pyronema</taxon>
    </lineage>
</organism>
<evidence type="ECO:0000313" key="5">
    <source>
        <dbReference type="EMBL" id="CCX06934.1"/>
    </source>
</evidence>
<dbReference type="InterPro" id="IPR001138">
    <property type="entry name" value="Zn2Cys6_DnaBD"/>
</dbReference>
<protein>
    <submittedName>
        <fullName evidence="5">Similar to Transcriptional regulatory protein UME6 acc. no. P39001</fullName>
    </submittedName>
</protein>
<keyword evidence="2" id="KW-0539">Nucleus</keyword>
<dbReference type="Pfam" id="PF11951">
    <property type="entry name" value="Fungal_trans_2"/>
    <property type="match status" value="1"/>
</dbReference>
<dbReference type="Proteomes" id="UP000018144">
    <property type="component" value="Unassembled WGS sequence"/>
</dbReference>
<dbReference type="GO" id="GO:0000976">
    <property type="term" value="F:transcription cis-regulatory region binding"/>
    <property type="evidence" value="ECO:0007669"/>
    <property type="project" value="TreeGrafter"/>
</dbReference>
<dbReference type="Gene3D" id="4.10.240.10">
    <property type="entry name" value="Zn(2)-C6 fungal-type DNA-binding domain"/>
    <property type="match status" value="1"/>
</dbReference>
<feature type="region of interest" description="Disordered" evidence="3">
    <location>
        <begin position="243"/>
        <end position="324"/>
    </location>
</feature>
<evidence type="ECO:0000256" key="2">
    <source>
        <dbReference type="ARBA" id="ARBA00023242"/>
    </source>
</evidence>
<keyword evidence="6" id="KW-1185">Reference proteome</keyword>
<dbReference type="GO" id="GO:0005634">
    <property type="term" value="C:nucleus"/>
    <property type="evidence" value="ECO:0007669"/>
    <property type="project" value="UniProtKB-SubCell"/>
</dbReference>
<evidence type="ECO:0000313" key="6">
    <source>
        <dbReference type="Proteomes" id="UP000018144"/>
    </source>
</evidence>
<dbReference type="OrthoDB" id="5229455at2759"/>
<dbReference type="InterPro" id="IPR036864">
    <property type="entry name" value="Zn2-C6_fun-type_DNA-bd_sf"/>
</dbReference>
<reference evidence="5 6" key="1">
    <citation type="journal article" date="2013" name="PLoS Genet.">
        <title>The genome and development-dependent transcriptomes of Pyronema confluens: a window into fungal evolution.</title>
        <authorList>
            <person name="Traeger S."/>
            <person name="Altegoer F."/>
            <person name="Freitag M."/>
            <person name="Gabaldon T."/>
            <person name="Kempken F."/>
            <person name="Kumar A."/>
            <person name="Marcet-Houben M."/>
            <person name="Poggeler S."/>
            <person name="Stajich J.E."/>
            <person name="Nowrousian M."/>
        </authorList>
    </citation>
    <scope>NUCLEOTIDE SEQUENCE [LARGE SCALE GENOMIC DNA]</scope>
    <source>
        <strain evidence="6">CBS 100304</strain>
        <tissue evidence="5">Vegetative mycelium</tissue>
    </source>
</reference>
<feature type="region of interest" description="Disordered" evidence="3">
    <location>
        <begin position="137"/>
        <end position="212"/>
    </location>
</feature>
<dbReference type="OMA" id="NWGGRTK"/>
<dbReference type="GO" id="GO:0045944">
    <property type="term" value="P:positive regulation of transcription by RNA polymerase II"/>
    <property type="evidence" value="ECO:0007669"/>
    <property type="project" value="TreeGrafter"/>
</dbReference>
<dbReference type="CDD" id="cd00067">
    <property type="entry name" value="GAL4"/>
    <property type="match status" value="1"/>
</dbReference>
<dbReference type="SUPFAM" id="SSF57701">
    <property type="entry name" value="Zn2/Cys6 DNA-binding domain"/>
    <property type="match status" value="1"/>
</dbReference>
<sequence length="889" mass="100023">MPRAPVVGREVRRRSRNGCWNCKARKVKCGEEKPRCSNCERLDEDCDYKIRLSWGGRPLKKKLQENNGHDPNGDDQSQFIPGAGQFSLNTHFPAPQTFVQTNPTNGTARKPPVPRAGSGKKTSMSNYQTVFAVGEMQAPPPAPVQQTPIVTPPPSHGSHSNGHSRNSSTASSLSIPPPRVDPQLNVQVPLTQAQQTPPERHHAHRNSREERNPYAWNHSLTPINTNPLQSPFDESHVRHDHDRAFFSPYTPGPGPFSPAHTTSPITSFHSPPGHHHSSSPDIPHAQPHYGSPHEKSYHPPPMMLQSPTKKHKTSTSPIVSPPPPSPFVYDRNPMTQAPELATHNIAQALSYMNHTIPAMPMGMHDAFMPMPPVTTVALGNTSGMRRLSVENLLAEPLPLDAFNSYHHQPDPYDKYETKFMADDHIPYDEMDDEEIEEITRHEYNDVDFSMLQVNRARKMFQMNPAYGDLPQMSIPRRLDPLPQMLLQNEQNKMYFHHYLKYTARLLVPHDCSENPFKHILPQMAVETDHLMNLLLAYSASHQARLLDRPEPTERIGGFIDETVRSLNVALNSPVGATSDASLATAIMLASYQIVSPNPFASSGLTWQTHLNAARRIIVSRGGAQSMHSGDTVSYFLVRWFAYLDLLGRLSGREIDEPVLSGSGKYWTNDTDDEAAEYSVDCFFGFTTRCVAILHNIGELARLCEGEKKAQIARMGPRAIGMWLPSEQVLQKALGLRDELRESKAKSVGRCSHAHDNLYHEHAVGHSEDFDEEELLATNDSFHWAAEIHLYRRVLGYPSNHPEVQNAVTRIVDAMHKVKHGGTAENCMLFPLFTAGCEAVTYQHREYALRRMREVEKTGLTQVKHARLLMERVWFDDVAWWEIVNGEFIG</sequence>
<feature type="region of interest" description="Disordered" evidence="3">
    <location>
        <begin position="64"/>
        <end position="84"/>
    </location>
</feature>
<name>U4L9S1_PYROM</name>
<evidence type="ECO:0000256" key="3">
    <source>
        <dbReference type="SAM" id="MobiDB-lite"/>
    </source>
</evidence>
<dbReference type="GO" id="GO:0008270">
    <property type="term" value="F:zinc ion binding"/>
    <property type="evidence" value="ECO:0007669"/>
    <property type="project" value="InterPro"/>
</dbReference>
<feature type="domain" description="Zn(2)-C6 fungal-type" evidence="4">
    <location>
        <begin position="18"/>
        <end position="48"/>
    </location>
</feature>
<dbReference type="AlphaFoldDB" id="U4L9S1"/>
<accession>U4L9S1</accession>
<dbReference type="SMART" id="SM00066">
    <property type="entry name" value="GAL4"/>
    <property type="match status" value="1"/>
</dbReference>
<comment type="subcellular location">
    <subcellularLocation>
        <location evidence="1">Nucleus</location>
    </subcellularLocation>
</comment>
<dbReference type="PANTHER" id="PTHR37534:SF43">
    <property type="entry name" value="FINGER DOMAIN PROTEIN, PUTATIVE (AFU_ORTHOLOGUE AFUA_1G01850)-RELATED"/>
    <property type="match status" value="1"/>
</dbReference>
<dbReference type="InterPro" id="IPR021858">
    <property type="entry name" value="Fun_TF"/>
</dbReference>
<evidence type="ECO:0000256" key="1">
    <source>
        <dbReference type="ARBA" id="ARBA00004123"/>
    </source>
</evidence>
<dbReference type="EMBL" id="HF935323">
    <property type="protein sequence ID" value="CCX06934.1"/>
    <property type="molecule type" value="Genomic_DNA"/>
</dbReference>
<proteinExistence type="predicted"/>
<feature type="compositionally biased region" description="Low complexity" evidence="3">
    <location>
        <begin position="156"/>
        <end position="168"/>
    </location>
</feature>
<gene>
    <name evidence="5" type="ORF">PCON_06521</name>
</gene>
<dbReference type="Pfam" id="PF00172">
    <property type="entry name" value="Zn_clus"/>
    <property type="match status" value="1"/>
</dbReference>
<dbReference type="PROSITE" id="PS00463">
    <property type="entry name" value="ZN2_CY6_FUNGAL_1"/>
    <property type="match status" value="1"/>
</dbReference>
<dbReference type="PROSITE" id="PS50048">
    <property type="entry name" value="ZN2_CY6_FUNGAL_2"/>
    <property type="match status" value="1"/>
</dbReference>
<dbReference type="STRING" id="1076935.U4L9S1"/>
<dbReference type="eggNOG" id="ENOG502QW7R">
    <property type="taxonomic scope" value="Eukaryota"/>
</dbReference>
<feature type="region of interest" description="Disordered" evidence="3">
    <location>
        <begin position="97"/>
        <end position="123"/>
    </location>
</feature>
<feature type="compositionally biased region" description="Polar residues" evidence="3">
    <location>
        <begin position="97"/>
        <end position="107"/>
    </location>
</feature>
<feature type="compositionally biased region" description="Polar residues" evidence="3">
    <location>
        <begin position="184"/>
        <end position="197"/>
    </location>
</feature>
<evidence type="ECO:0000259" key="4">
    <source>
        <dbReference type="PROSITE" id="PS50048"/>
    </source>
</evidence>